<comment type="caution">
    <text evidence="13">The sequence shown here is derived from an EMBL/GenBank/DDBJ whole genome shotgun (WGS) entry which is preliminary data.</text>
</comment>
<dbReference type="AlphaFoldDB" id="A0A552X173"/>
<feature type="transmembrane region" description="Helical" evidence="11">
    <location>
        <begin position="54"/>
        <end position="73"/>
    </location>
</feature>
<feature type="transmembrane region" description="Helical" evidence="11">
    <location>
        <begin position="205"/>
        <end position="228"/>
    </location>
</feature>
<dbReference type="Proteomes" id="UP000320359">
    <property type="component" value="Unassembled WGS sequence"/>
</dbReference>
<accession>A0A552X173</accession>
<dbReference type="GO" id="GO:0005891">
    <property type="term" value="C:voltage-gated calcium channel complex"/>
    <property type="evidence" value="ECO:0007669"/>
    <property type="project" value="TreeGrafter"/>
</dbReference>
<keyword evidence="9" id="KW-0325">Glycoprotein</keyword>
<dbReference type="EMBL" id="VJWL01000002">
    <property type="protein sequence ID" value="TRW48798.1"/>
    <property type="molecule type" value="Genomic_DNA"/>
</dbReference>
<feature type="domain" description="Ion transport" evidence="12">
    <location>
        <begin position="19"/>
        <end position="235"/>
    </location>
</feature>
<gene>
    <name evidence="13" type="ORF">FM042_07380</name>
</gene>
<dbReference type="InterPro" id="IPR027359">
    <property type="entry name" value="Volt_channel_dom_sf"/>
</dbReference>
<evidence type="ECO:0000256" key="4">
    <source>
        <dbReference type="ARBA" id="ARBA00022837"/>
    </source>
</evidence>
<dbReference type="InterPro" id="IPR003915">
    <property type="entry name" value="PKD_2"/>
</dbReference>
<dbReference type="InterPro" id="IPR005821">
    <property type="entry name" value="Ion_trans_dom"/>
</dbReference>
<proteinExistence type="predicted"/>
<dbReference type="RefSeq" id="WP_143235784.1">
    <property type="nucleotide sequence ID" value="NZ_VJWL01000002.1"/>
</dbReference>
<evidence type="ECO:0000256" key="1">
    <source>
        <dbReference type="ARBA" id="ARBA00004141"/>
    </source>
</evidence>
<dbReference type="Gene3D" id="1.10.287.70">
    <property type="match status" value="1"/>
</dbReference>
<evidence type="ECO:0000313" key="14">
    <source>
        <dbReference type="Proteomes" id="UP000320359"/>
    </source>
</evidence>
<protein>
    <submittedName>
        <fullName evidence="13">Ion transporter</fullName>
    </submittedName>
</protein>
<dbReference type="Gene3D" id="1.20.120.350">
    <property type="entry name" value="Voltage-gated potassium channels. Chain C"/>
    <property type="match status" value="1"/>
</dbReference>
<evidence type="ECO:0000256" key="10">
    <source>
        <dbReference type="ARBA" id="ARBA00023303"/>
    </source>
</evidence>
<evidence type="ECO:0000259" key="12">
    <source>
        <dbReference type="Pfam" id="PF00520"/>
    </source>
</evidence>
<dbReference type="GO" id="GO:0008331">
    <property type="term" value="F:high voltage-gated calcium channel activity"/>
    <property type="evidence" value="ECO:0007669"/>
    <property type="project" value="TreeGrafter"/>
</dbReference>
<feature type="transmembrane region" description="Helical" evidence="11">
    <location>
        <begin position="141"/>
        <end position="162"/>
    </location>
</feature>
<evidence type="ECO:0000313" key="13">
    <source>
        <dbReference type="EMBL" id="TRW48798.1"/>
    </source>
</evidence>
<dbReference type="InterPro" id="IPR050599">
    <property type="entry name" value="VDCC_alpha-1_subunit"/>
</dbReference>
<keyword evidence="3 11" id="KW-0812">Transmembrane</keyword>
<keyword evidence="4" id="KW-0106">Calcium</keyword>
<evidence type="ECO:0000256" key="3">
    <source>
        <dbReference type="ARBA" id="ARBA00022692"/>
    </source>
</evidence>
<dbReference type="SUPFAM" id="SSF81324">
    <property type="entry name" value="Voltage-gated potassium channels"/>
    <property type="match status" value="1"/>
</dbReference>
<keyword evidence="8 11" id="KW-0472">Membrane</keyword>
<sequence>MERADYRVWQDKFERLRSNKVFETVVIAIILFSALVIGAKTYDEVVPYSGLIDVLDYAITLFFIVELTIRIAAERRFRDFFKNGWNIFDFIIVVGSLIPVDSAESMLLARLLRIFRVLRLVSIVPELRVLMGAFLKALPKMAYVALFMFIIFYIYGAAGSLFFREVNPFYWENVAVAMLTLFRIATFESWTSIMYETMEVYPLSWIYYLSFIFFSAFIFLNMMIGIVLDVMQKESSAFDKEQGVGESADLDAIKDHVAGLHEKMDHLTAHINQLTEQQRKS</sequence>
<keyword evidence="2" id="KW-0813">Transport</keyword>
<keyword evidence="6 11" id="KW-1133">Transmembrane helix</keyword>
<evidence type="ECO:0000256" key="6">
    <source>
        <dbReference type="ARBA" id="ARBA00022989"/>
    </source>
</evidence>
<evidence type="ECO:0000256" key="8">
    <source>
        <dbReference type="ARBA" id="ARBA00023136"/>
    </source>
</evidence>
<keyword evidence="5" id="KW-0851">Voltage-gated channel</keyword>
<dbReference type="Pfam" id="PF00520">
    <property type="entry name" value="Ion_trans"/>
    <property type="match status" value="1"/>
</dbReference>
<evidence type="ECO:0000256" key="5">
    <source>
        <dbReference type="ARBA" id="ARBA00022882"/>
    </source>
</evidence>
<keyword evidence="7" id="KW-0406">Ion transport</keyword>
<dbReference type="GO" id="GO:0005509">
    <property type="term" value="F:calcium ion binding"/>
    <property type="evidence" value="ECO:0007669"/>
    <property type="project" value="InterPro"/>
</dbReference>
<dbReference type="PANTHER" id="PTHR45628">
    <property type="entry name" value="VOLTAGE-DEPENDENT CALCIUM CHANNEL TYPE A SUBUNIT ALPHA-1"/>
    <property type="match status" value="1"/>
</dbReference>
<dbReference type="PRINTS" id="PR01433">
    <property type="entry name" value="POLYCYSTIN2"/>
</dbReference>
<organism evidence="13 14">
    <name type="scientific">Aliidiomarina halalkaliphila</name>
    <dbReference type="NCBI Taxonomy" id="2593535"/>
    <lineage>
        <taxon>Bacteria</taxon>
        <taxon>Pseudomonadati</taxon>
        <taxon>Pseudomonadota</taxon>
        <taxon>Gammaproteobacteria</taxon>
        <taxon>Alteromonadales</taxon>
        <taxon>Idiomarinaceae</taxon>
        <taxon>Aliidiomarina</taxon>
    </lineage>
</organism>
<dbReference type="GO" id="GO:0098703">
    <property type="term" value="P:calcium ion import across plasma membrane"/>
    <property type="evidence" value="ECO:0007669"/>
    <property type="project" value="TreeGrafter"/>
</dbReference>
<comment type="subcellular location">
    <subcellularLocation>
        <location evidence="1">Membrane</location>
        <topology evidence="1">Multi-pass membrane protein</topology>
    </subcellularLocation>
</comment>
<reference evidence="13 14" key="1">
    <citation type="submission" date="2019-07" db="EMBL/GenBank/DDBJ databases">
        <authorList>
            <person name="Yang M."/>
            <person name="Zhao D."/>
            <person name="Xiang H."/>
        </authorList>
    </citation>
    <scope>NUCLEOTIDE SEQUENCE [LARGE SCALE GENOMIC DNA]</scope>
    <source>
        <strain evidence="13 14">IM1326</strain>
    </source>
</reference>
<keyword evidence="14" id="KW-1185">Reference proteome</keyword>
<evidence type="ECO:0000256" key="11">
    <source>
        <dbReference type="SAM" id="Phobius"/>
    </source>
</evidence>
<evidence type="ECO:0000256" key="2">
    <source>
        <dbReference type="ARBA" id="ARBA00022448"/>
    </source>
</evidence>
<evidence type="ECO:0000256" key="9">
    <source>
        <dbReference type="ARBA" id="ARBA00023180"/>
    </source>
</evidence>
<dbReference type="OrthoDB" id="5297065at2"/>
<dbReference type="PANTHER" id="PTHR45628:SF7">
    <property type="entry name" value="VOLTAGE-DEPENDENT CALCIUM CHANNEL TYPE A SUBUNIT ALPHA-1"/>
    <property type="match status" value="1"/>
</dbReference>
<keyword evidence="10" id="KW-0407">Ion channel</keyword>
<feature type="transmembrane region" description="Helical" evidence="11">
    <location>
        <begin position="174"/>
        <end position="193"/>
    </location>
</feature>
<evidence type="ECO:0000256" key="7">
    <source>
        <dbReference type="ARBA" id="ARBA00023065"/>
    </source>
</evidence>
<name>A0A552X173_9GAMM</name>
<feature type="transmembrane region" description="Helical" evidence="11">
    <location>
        <begin position="21"/>
        <end position="42"/>
    </location>
</feature>